<feature type="compositionally biased region" description="Basic and acidic residues" evidence="3">
    <location>
        <begin position="375"/>
        <end position="384"/>
    </location>
</feature>
<organism evidence="4 5">
    <name type="scientific">Erythranthe guttata</name>
    <name type="common">Yellow monkey flower</name>
    <name type="synonym">Mimulus guttatus</name>
    <dbReference type="NCBI Taxonomy" id="4155"/>
    <lineage>
        <taxon>Eukaryota</taxon>
        <taxon>Viridiplantae</taxon>
        <taxon>Streptophyta</taxon>
        <taxon>Embryophyta</taxon>
        <taxon>Tracheophyta</taxon>
        <taxon>Spermatophyta</taxon>
        <taxon>Magnoliopsida</taxon>
        <taxon>eudicotyledons</taxon>
        <taxon>Gunneridae</taxon>
        <taxon>Pentapetalae</taxon>
        <taxon>asterids</taxon>
        <taxon>lamiids</taxon>
        <taxon>Lamiales</taxon>
        <taxon>Phrymaceae</taxon>
        <taxon>Erythranthe</taxon>
    </lineage>
</organism>
<proteinExistence type="predicted"/>
<reference evidence="4 5" key="1">
    <citation type="journal article" date="2013" name="Proc. Natl. Acad. Sci. U.S.A.">
        <title>Fine-scale variation in meiotic recombination in Mimulus inferred from population shotgun sequencing.</title>
        <authorList>
            <person name="Hellsten U."/>
            <person name="Wright K.M."/>
            <person name="Jenkins J."/>
            <person name="Shu S."/>
            <person name="Yuan Y."/>
            <person name="Wessler S.R."/>
            <person name="Schmutz J."/>
            <person name="Willis J.H."/>
            <person name="Rokhsar D.S."/>
        </authorList>
    </citation>
    <scope>NUCLEOTIDE SEQUENCE [LARGE SCALE GENOMIC DNA]</scope>
    <source>
        <strain evidence="5">cv. DUN x IM62</strain>
    </source>
</reference>
<evidence type="ECO:0000313" key="5">
    <source>
        <dbReference type="Proteomes" id="UP000030748"/>
    </source>
</evidence>
<feature type="region of interest" description="Disordered" evidence="3">
    <location>
        <begin position="353"/>
        <end position="430"/>
    </location>
</feature>
<evidence type="ECO:0000256" key="2">
    <source>
        <dbReference type="SAM" id="Coils"/>
    </source>
</evidence>
<evidence type="ECO:0000256" key="3">
    <source>
        <dbReference type="SAM" id="MobiDB-lite"/>
    </source>
</evidence>
<feature type="compositionally biased region" description="Basic and acidic residues" evidence="3">
    <location>
        <begin position="420"/>
        <end position="430"/>
    </location>
</feature>
<dbReference type="InterPro" id="IPR040265">
    <property type="entry name" value="CHUP1/IPGA1-like"/>
</dbReference>
<feature type="coiled-coil region" evidence="2">
    <location>
        <begin position="185"/>
        <end position="336"/>
    </location>
</feature>
<dbReference type="PANTHER" id="PTHR31342:SF4">
    <property type="entry name" value="ACTIN BINDING PROTEIN FAMILY"/>
    <property type="match status" value="1"/>
</dbReference>
<evidence type="ECO:0008006" key="6">
    <source>
        <dbReference type="Google" id="ProtNLM"/>
    </source>
</evidence>
<dbReference type="AlphaFoldDB" id="A0A022S0I6"/>
<keyword evidence="1 2" id="KW-0175">Coiled coil</keyword>
<dbReference type="EMBL" id="KI630171">
    <property type="protein sequence ID" value="EYU45839.1"/>
    <property type="molecule type" value="Genomic_DNA"/>
</dbReference>
<dbReference type="STRING" id="4155.A0A022S0I6"/>
<feature type="compositionally biased region" description="Polar residues" evidence="3">
    <location>
        <begin position="67"/>
        <end position="80"/>
    </location>
</feature>
<gene>
    <name evidence="4" type="ORF">MIMGU_mgv1a018903mg</name>
</gene>
<dbReference type="Proteomes" id="UP000030748">
    <property type="component" value="Unassembled WGS sequence"/>
</dbReference>
<dbReference type="PANTHER" id="PTHR31342">
    <property type="entry name" value="PROTEIN CHUP1, CHLOROPLASTIC"/>
    <property type="match status" value="1"/>
</dbReference>
<accession>A0A022S0I6</accession>
<name>A0A022S0I6_ERYGU</name>
<feature type="compositionally biased region" description="Polar residues" evidence="3">
    <location>
        <begin position="396"/>
        <end position="405"/>
    </location>
</feature>
<keyword evidence="5" id="KW-1185">Reference proteome</keyword>
<sequence>MKPVIMKVGLAIAISLGGILYTYSRTRRIKPSKSKPSQRYFGNGREANSRRQCGNDLKDLPLRKVSSRNSMSEPSSTSGRHSGDHRDGFLLPEFDELLKECITTVKTDDVSQSNKTGDHEIDINKLSKKIEILEERERKLEIQLLEYYGIKEQESAVFELQNRLRLNNMEAKIYSLKIESLLSDNRRLEMKVADYAQVVNELEIAKSKIKMLRKKLKSEGEQNREQILSLQDRVMKLQDQEKKAADFDREVEMQLKEMNELKAELDEMKKSNGGLKLENSDLAQKLEYVKMLAASALDNEEMVELKEESRRLKQQNEDLTKEIERLQSNRSTEVEEIVYLRWINACLRHELKNHHPGAPPKAAPPKDLSKTLSPKSEEKLHKEAAAAAAGFDSDRCSSSQASCLTDSGDVEDPCAETDPTVEKPRPSKSK</sequence>
<evidence type="ECO:0000313" key="4">
    <source>
        <dbReference type="EMBL" id="EYU45839.1"/>
    </source>
</evidence>
<feature type="region of interest" description="Disordered" evidence="3">
    <location>
        <begin position="31"/>
        <end position="86"/>
    </location>
</feature>
<feature type="coiled-coil region" evidence="2">
    <location>
        <begin position="116"/>
        <end position="143"/>
    </location>
</feature>
<protein>
    <recommendedName>
        <fullName evidence="6">Protein CHUP1, chloroplastic</fullName>
    </recommendedName>
</protein>
<feature type="non-terminal residue" evidence="4">
    <location>
        <position position="430"/>
    </location>
</feature>
<evidence type="ECO:0000256" key="1">
    <source>
        <dbReference type="ARBA" id="ARBA00023054"/>
    </source>
</evidence>
<dbReference type="eggNOG" id="ENOG502QSBV">
    <property type="taxonomic scope" value="Eukaryota"/>
</dbReference>